<dbReference type="Gene3D" id="3.40.30.10">
    <property type="entry name" value="Glutaredoxin"/>
    <property type="match status" value="1"/>
</dbReference>
<protein>
    <recommendedName>
        <fullName evidence="1">Spermatogenesis-associated protein 20-like TRX domain-containing protein</fullName>
    </recommendedName>
</protein>
<dbReference type="PIRSF" id="PIRSF006402">
    <property type="entry name" value="UCP006402_thioredoxin"/>
    <property type="match status" value="1"/>
</dbReference>
<dbReference type="PANTHER" id="PTHR42899">
    <property type="entry name" value="SPERMATOGENESIS-ASSOCIATED PROTEIN 20"/>
    <property type="match status" value="1"/>
</dbReference>
<dbReference type="InterPro" id="IPR036249">
    <property type="entry name" value="Thioredoxin-like_sf"/>
</dbReference>
<dbReference type="InterPro" id="IPR004879">
    <property type="entry name" value="Ssp411-like_TRX"/>
</dbReference>
<feature type="domain" description="Spermatogenesis-associated protein 20-like TRX" evidence="1">
    <location>
        <begin position="2"/>
        <end position="150"/>
    </location>
</feature>
<dbReference type="InterPro" id="IPR012341">
    <property type="entry name" value="6hp_glycosidase-like_sf"/>
</dbReference>
<dbReference type="SUPFAM" id="SSF52833">
    <property type="entry name" value="Thioredoxin-like"/>
    <property type="match status" value="1"/>
</dbReference>
<evidence type="ECO:0000313" key="3">
    <source>
        <dbReference type="Proteomes" id="UP000295215"/>
    </source>
</evidence>
<keyword evidence="3" id="KW-1185">Reference proteome</keyword>
<dbReference type="InterPro" id="IPR024705">
    <property type="entry name" value="Ssp411"/>
</dbReference>
<evidence type="ECO:0000313" key="2">
    <source>
        <dbReference type="EMBL" id="TDS63575.1"/>
    </source>
</evidence>
<dbReference type="Pfam" id="PF03190">
    <property type="entry name" value="Thioredox_DsbH"/>
    <property type="match status" value="1"/>
</dbReference>
<dbReference type="SUPFAM" id="SSF48208">
    <property type="entry name" value="Six-hairpin glycosidases"/>
    <property type="match status" value="1"/>
</dbReference>
<sequence length="667" mass="77449">MNELVKESSPYLLQHAQNPIHWKAWNPNTLLQAQTENKLLIISIGYSTCHWCHVMEHESFESQEVAELMNSHFVAVKIDREEHPDADAYYMKAVQLMTKQGGWPLNVVCLPDGRPIWGGTYFKREVWLDSLSQLYKLFKNQPKITEDFAKQLQEGITILSLAPLPSNNNAFQLEEALAKWKKSFNHEYGGYMRTPKFMMPDNLLYLQKWGVIQNDTSLLKYIDLTLTKMAWGGIFDVVEGGFSRYSVDEKWHIPHFEKMLYDNAQLLSVYADAYKRTKDPLYQQVIEKTISFINNNWYNNEGGYFSALDADSLTDDNILKEGAYYSWKEEELKTLILHDYDLFKQVFNINEYGYWENGEYVFIQSKKLEDIASKNNLSTRELEAKKKDWESNLLEYRKNKKIKPRLDDKTLTAWNAMLIQGLLDSYTATHQDEYLHIAIQNMNFIQKKLWTESCGLLHTYKLPTASIAAYLDDYAFYIRALIALFEHTGRDHYLSDAKNALNLTLDYFLDQTFGFFYFSQDTSSIPVKNIETEDNVIPSSNAVMALNLLKMGVLYQNNYYTEIAKKMIETVKTNIDFPSAYSHWLLADLYLQNPIEISIVGSDAVEKCINLRSKLLTKAFLFPVNQQTSIPYLSGYTGTNKTLVYFCSNFTCQAPVEYQEFTTDTIL</sequence>
<dbReference type="PANTHER" id="PTHR42899:SF1">
    <property type="entry name" value="SPERMATOGENESIS-ASSOCIATED PROTEIN 20"/>
    <property type="match status" value="1"/>
</dbReference>
<gene>
    <name evidence="2" type="ORF">C8P70_1065</name>
</gene>
<dbReference type="InterPro" id="IPR008928">
    <property type="entry name" value="6-hairpin_glycosidase_sf"/>
</dbReference>
<name>A0A4R7F8L6_9FLAO</name>
<accession>A0A4R7F8L6</accession>
<organism evidence="2 3">
    <name type="scientific">Myroides indicus</name>
    <dbReference type="NCBI Taxonomy" id="1323422"/>
    <lineage>
        <taxon>Bacteria</taxon>
        <taxon>Pseudomonadati</taxon>
        <taxon>Bacteroidota</taxon>
        <taxon>Flavobacteriia</taxon>
        <taxon>Flavobacteriales</taxon>
        <taxon>Flavobacteriaceae</taxon>
        <taxon>Myroides</taxon>
    </lineage>
</organism>
<proteinExistence type="predicted"/>
<dbReference type="Gene3D" id="1.50.10.10">
    <property type="match status" value="1"/>
</dbReference>
<dbReference type="EMBL" id="SOAG01000006">
    <property type="protein sequence ID" value="TDS63575.1"/>
    <property type="molecule type" value="Genomic_DNA"/>
</dbReference>
<dbReference type="Gene3D" id="1.50.10.20">
    <property type="match status" value="1"/>
</dbReference>
<dbReference type="CDD" id="cd02955">
    <property type="entry name" value="SSP411"/>
    <property type="match status" value="1"/>
</dbReference>
<dbReference type="AlphaFoldDB" id="A0A4R7F8L6"/>
<dbReference type="Proteomes" id="UP000295215">
    <property type="component" value="Unassembled WGS sequence"/>
</dbReference>
<dbReference type="GO" id="GO:0005975">
    <property type="term" value="P:carbohydrate metabolic process"/>
    <property type="evidence" value="ECO:0007669"/>
    <property type="project" value="InterPro"/>
</dbReference>
<dbReference type="OrthoDB" id="9762614at2"/>
<comment type="caution">
    <text evidence="2">The sequence shown here is derived from an EMBL/GenBank/DDBJ whole genome shotgun (WGS) entry which is preliminary data.</text>
</comment>
<reference evidence="2 3" key="1">
    <citation type="submission" date="2019-03" db="EMBL/GenBank/DDBJ databases">
        <title>Genomic Encyclopedia of Archaeal and Bacterial Type Strains, Phase II (KMG-II): from individual species to whole genera.</title>
        <authorList>
            <person name="Goeker M."/>
        </authorList>
    </citation>
    <scope>NUCLEOTIDE SEQUENCE [LARGE SCALE GENOMIC DNA]</scope>
    <source>
        <strain evidence="2 3">DSM 28213</strain>
    </source>
</reference>
<evidence type="ECO:0000259" key="1">
    <source>
        <dbReference type="Pfam" id="PF03190"/>
    </source>
</evidence>
<dbReference type="RefSeq" id="WP_133711973.1">
    <property type="nucleotide sequence ID" value="NZ_SOAG01000006.1"/>
</dbReference>